<evidence type="ECO:0000313" key="3">
    <source>
        <dbReference type="Proteomes" id="UP001202328"/>
    </source>
</evidence>
<feature type="compositionally biased region" description="Basic and acidic residues" evidence="1">
    <location>
        <begin position="482"/>
        <end position="496"/>
    </location>
</feature>
<feature type="compositionally biased region" description="Basic and acidic residues" evidence="1">
    <location>
        <begin position="310"/>
        <end position="319"/>
    </location>
</feature>
<feature type="compositionally biased region" description="Polar residues" evidence="1">
    <location>
        <begin position="1"/>
        <end position="11"/>
    </location>
</feature>
<evidence type="ECO:0000256" key="1">
    <source>
        <dbReference type="SAM" id="MobiDB-lite"/>
    </source>
</evidence>
<dbReference type="Proteomes" id="UP001202328">
    <property type="component" value="Unassembled WGS sequence"/>
</dbReference>
<evidence type="ECO:0000313" key="2">
    <source>
        <dbReference type="EMBL" id="KAI3928300.1"/>
    </source>
</evidence>
<dbReference type="AlphaFoldDB" id="A0AAD4SZS8"/>
<feature type="region of interest" description="Disordered" evidence="1">
    <location>
        <begin position="1"/>
        <end position="39"/>
    </location>
</feature>
<comment type="caution">
    <text evidence="2">The sequence shown here is derived from an EMBL/GenBank/DDBJ whole genome shotgun (WGS) entry which is preliminary data.</text>
</comment>
<feature type="compositionally biased region" description="Basic and acidic residues" evidence="1">
    <location>
        <begin position="129"/>
        <end position="145"/>
    </location>
</feature>
<proteinExistence type="predicted"/>
<feature type="region of interest" description="Disordered" evidence="1">
    <location>
        <begin position="309"/>
        <end position="344"/>
    </location>
</feature>
<feature type="region of interest" description="Disordered" evidence="1">
    <location>
        <begin position="446"/>
        <end position="512"/>
    </location>
</feature>
<feature type="compositionally biased region" description="Polar residues" evidence="1">
    <location>
        <begin position="171"/>
        <end position="183"/>
    </location>
</feature>
<feature type="compositionally biased region" description="Polar residues" evidence="1">
    <location>
        <begin position="104"/>
        <end position="114"/>
    </location>
</feature>
<feature type="region of interest" description="Disordered" evidence="1">
    <location>
        <begin position="243"/>
        <end position="284"/>
    </location>
</feature>
<sequence length="512" mass="56183">MFSKKLNSQFHIDNGGGEGFDGKRSVVNGGGRKKSQRKSVDVDHWRFLEEIDAPMWVDLKLESKSMYQDIDDAWFQTTHPFHQCSSHKLMAEFSTLQEEQVTSNADLLGSSSTPELPPSVSKSRGKNYKSKEWKGNDQAKVGDKQHPIKVLNRKIKRVVPGVSHDMKAKTSFPNSRHTSNLKTISKPGPLQTQSSSGYAKCTSSLKTTAVSESSSNGSKKPNIIQTKTSFGVSESKTTVKACSVGETSSDSMQAPNSSSSSSSSTGTMVQSCQSQPYSDVRPTELFGRNSDFFSDVKISLRRSIVTRQASRVEVRDGREIQSSSSSKSSVESPSSFNSDPKDIKRAAGNSITMTIASQHTNQYIRNGTTISKSSSSQCSNLNSKFQRERVARQSSYIYQDKPKLKASKTKVSYQADPRRSLRVRNAQEQNSLGLKAKKLLADSGKVYPGAPVGPNRKASVKDDTFKSKLQCPDASTNGLANKDGKGPLQEKADGRIKGKNPKTLAQKKVYFR</sequence>
<protein>
    <submittedName>
        <fullName evidence="2">Uncharacterized protein</fullName>
    </submittedName>
</protein>
<accession>A0AAD4SZS8</accession>
<feature type="compositionally biased region" description="Polar residues" evidence="1">
    <location>
        <begin position="265"/>
        <end position="277"/>
    </location>
</feature>
<gene>
    <name evidence="2" type="ORF">MKW98_023901</name>
</gene>
<organism evidence="2 3">
    <name type="scientific">Papaver atlanticum</name>
    <dbReference type="NCBI Taxonomy" id="357466"/>
    <lineage>
        <taxon>Eukaryota</taxon>
        <taxon>Viridiplantae</taxon>
        <taxon>Streptophyta</taxon>
        <taxon>Embryophyta</taxon>
        <taxon>Tracheophyta</taxon>
        <taxon>Spermatophyta</taxon>
        <taxon>Magnoliopsida</taxon>
        <taxon>Ranunculales</taxon>
        <taxon>Papaveraceae</taxon>
        <taxon>Papaveroideae</taxon>
        <taxon>Papaver</taxon>
    </lineage>
</organism>
<feature type="compositionally biased region" description="Low complexity" evidence="1">
    <location>
        <begin position="248"/>
        <end position="264"/>
    </location>
</feature>
<dbReference type="EMBL" id="JAJJMB010007708">
    <property type="protein sequence ID" value="KAI3928300.1"/>
    <property type="molecule type" value="Genomic_DNA"/>
</dbReference>
<feature type="region of interest" description="Disordered" evidence="1">
    <location>
        <begin position="104"/>
        <end position="145"/>
    </location>
</feature>
<reference evidence="2" key="1">
    <citation type="submission" date="2022-04" db="EMBL/GenBank/DDBJ databases">
        <title>A functionally conserved STORR gene fusion in Papaver species that diverged 16.8 million years ago.</title>
        <authorList>
            <person name="Catania T."/>
        </authorList>
    </citation>
    <scope>NUCLEOTIDE SEQUENCE</scope>
    <source>
        <strain evidence="2">S-188037</strain>
    </source>
</reference>
<feature type="compositionally biased region" description="Low complexity" evidence="1">
    <location>
        <begin position="322"/>
        <end position="338"/>
    </location>
</feature>
<feature type="region of interest" description="Disordered" evidence="1">
    <location>
        <begin position="166"/>
        <end position="199"/>
    </location>
</feature>
<keyword evidence="3" id="KW-1185">Reference proteome</keyword>
<name>A0AAD4SZS8_9MAGN</name>
<feature type="compositionally biased region" description="Polar residues" evidence="1">
    <location>
        <begin position="190"/>
        <end position="199"/>
    </location>
</feature>